<proteinExistence type="predicted"/>
<name>A0ABV8PQZ4_9BACT</name>
<reference evidence="3" key="1">
    <citation type="journal article" date="2019" name="Int. J. Syst. Evol. Microbiol.">
        <title>The Global Catalogue of Microorganisms (GCM) 10K type strain sequencing project: providing services to taxonomists for standard genome sequencing and annotation.</title>
        <authorList>
            <consortium name="The Broad Institute Genomics Platform"/>
            <consortium name="The Broad Institute Genome Sequencing Center for Infectious Disease"/>
            <person name="Wu L."/>
            <person name="Ma J."/>
        </authorList>
    </citation>
    <scope>NUCLEOTIDE SEQUENCE [LARGE SCALE GENOMIC DNA]</scope>
    <source>
        <strain evidence="3">CECT 8010</strain>
    </source>
</reference>
<protein>
    <submittedName>
        <fullName evidence="2">Uncharacterized protein</fullName>
    </submittedName>
</protein>
<feature type="signal peptide" evidence="1">
    <location>
        <begin position="1"/>
        <end position="18"/>
    </location>
</feature>
<keyword evidence="3" id="KW-1185">Reference proteome</keyword>
<feature type="chain" id="PRO_5047067437" evidence="1">
    <location>
        <begin position="19"/>
        <end position="129"/>
    </location>
</feature>
<evidence type="ECO:0000313" key="3">
    <source>
        <dbReference type="Proteomes" id="UP001595906"/>
    </source>
</evidence>
<gene>
    <name evidence="2" type="ORF">ACFOW1_01660</name>
</gene>
<organism evidence="2 3">
    <name type="scientific">Parasediminibacterium paludis</name>
    <dbReference type="NCBI Taxonomy" id="908966"/>
    <lineage>
        <taxon>Bacteria</taxon>
        <taxon>Pseudomonadati</taxon>
        <taxon>Bacteroidota</taxon>
        <taxon>Chitinophagia</taxon>
        <taxon>Chitinophagales</taxon>
        <taxon>Chitinophagaceae</taxon>
        <taxon>Parasediminibacterium</taxon>
    </lineage>
</organism>
<sequence>MKKTMLILGLFFCLAATAQKKEVNKSLPLRPFASTSTDKCYWLDAKSDSFKLFLPCKNDTLFIVDLPTAKFIKVGGAVLNIKSLQEKGNYISFATLQKIIDGLQELPAKTANPVTQFVIEILKKDQVLP</sequence>
<evidence type="ECO:0000313" key="2">
    <source>
        <dbReference type="EMBL" id="MFC4230578.1"/>
    </source>
</evidence>
<accession>A0ABV8PQZ4</accession>
<dbReference type="RefSeq" id="WP_379011835.1">
    <property type="nucleotide sequence ID" value="NZ_JBHSDC010000002.1"/>
</dbReference>
<comment type="caution">
    <text evidence="2">The sequence shown here is derived from an EMBL/GenBank/DDBJ whole genome shotgun (WGS) entry which is preliminary data.</text>
</comment>
<keyword evidence="1" id="KW-0732">Signal</keyword>
<evidence type="ECO:0000256" key="1">
    <source>
        <dbReference type="SAM" id="SignalP"/>
    </source>
</evidence>
<dbReference type="Proteomes" id="UP001595906">
    <property type="component" value="Unassembled WGS sequence"/>
</dbReference>
<dbReference type="EMBL" id="JBHSDC010000002">
    <property type="protein sequence ID" value="MFC4230578.1"/>
    <property type="molecule type" value="Genomic_DNA"/>
</dbReference>